<reference evidence="2" key="1">
    <citation type="journal article" date="2012" name="MBio">
        <title>Comparative genome analysis of Trichophyton rubrum and related dermatophytes reveals candidate genes involved in infection.</title>
        <authorList>
            <person name="Martinez D.A."/>
            <person name="Oliver B.G."/>
            <person name="Graeser Y."/>
            <person name="Goldberg J.M."/>
            <person name="Li W."/>
            <person name="Martinez-Rossi N.M."/>
            <person name="Monod M."/>
            <person name="Shelest E."/>
            <person name="Barton R.C."/>
            <person name="Birch E."/>
            <person name="Brakhage A.A."/>
            <person name="Chen Z."/>
            <person name="Gurr S.J."/>
            <person name="Heiman D."/>
            <person name="Heitman J."/>
            <person name="Kosti I."/>
            <person name="Rossi A."/>
            <person name="Saif S."/>
            <person name="Samalova M."/>
            <person name="Saunders C.W."/>
            <person name="Shea T."/>
            <person name="Summerbell R.C."/>
            <person name="Xu J."/>
            <person name="Young S."/>
            <person name="Zeng Q."/>
            <person name="Birren B.W."/>
            <person name="Cuomo C.A."/>
            <person name="White T.C."/>
        </authorList>
    </citation>
    <scope>NUCLEOTIDE SEQUENCE [LARGE SCALE GENOMIC DNA]</scope>
    <source>
        <strain evidence="2">ATCC MYA-4604 / CBS 118893</strain>
    </source>
</reference>
<name>E4UUQ4_ARTGP</name>
<keyword evidence="2" id="KW-1185">Reference proteome</keyword>
<evidence type="ECO:0000313" key="1">
    <source>
        <dbReference type="EMBL" id="EFR01021.1"/>
    </source>
</evidence>
<dbReference type="HOGENOM" id="CLU_2497446_0_0_1"/>
<proteinExistence type="predicted"/>
<dbReference type="VEuPathDB" id="FungiDB:MGYG_04024"/>
<evidence type="ECO:0000313" key="2">
    <source>
        <dbReference type="Proteomes" id="UP000002669"/>
    </source>
</evidence>
<sequence>MAACETFQPLQVRWALLLQLLLAEIARISARLLHALPRAKLISLAPQKHSPRAEPRLFLRVYLTAGNAVDTIITTITCEVRPGRDT</sequence>
<dbReference type="Proteomes" id="UP000002669">
    <property type="component" value="Unassembled WGS sequence"/>
</dbReference>
<organism evidence="2">
    <name type="scientific">Arthroderma gypseum (strain ATCC MYA-4604 / CBS 118893)</name>
    <name type="common">Microsporum gypseum</name>
    <dbReference type="NCBI Taxonomy" id="535722"/>
    <lineage>
        <taxon>Eukaryota</taxon>
        <taxon>Fungi</taxon>
        <taxon>Dikarya</taxon>
        <taxon>Ascomycota</taxon>
        <taxon>Pezizomycotina</taxon>
        <taxon>Eurotiomycetes</taxon>
        <taxon>Eurotiomycetidae</taxon>
        <taxon>Onygenales</taxon>
        <taxon>Arthrodermataceae</taxon>
        <taxon>Nannizzia</taxon>
    </lineage>
</organism>
<dbReference type="AlphaFoldDB" id="E4UUQ4"/>
<protein>
    <submittedName>
        <fullName evidence="1">Uncharacterized protein</fullName>
    </submittedName>
</protein>
<dbReference type="InParanoid" id="E4UUQ4"/>
<dbReference type="RefSeq" id="XP_003173851.1">
    <property type="nucleotide sequence ID" value="XM_003173803.1"/>
</dbReference>
<gene>
    <name evidence="1" type="ORF">MGYG_04024</name>
</gene>
<dbReference type="GeneID" id="10029135"/>
<dbReference type="EMBL" id="DS989824">
    <property type="protein sequence ID" value="EFR01021.1"/>
    <property type="molecule type" value="Genomic_DNA"/>
</dbReference>
<accession>E4UUQ4</accession>